<protein>
    <submittedName>
        <fullName evidence="2">XRE family transcriptional regulator</fullName>
    </submittedName>
</protein>
<dbReference type="Proteomes" id="UP000261052">
    <property type="component" value="Unassembled WGS sequence"/>
</dbReference>
<feature type="domain" description="HTH cro/C1-type" evidence="1">
    <location>
        <begin position="11"/>
        <end position="67"/>
    </location>
</feature>
<proteinExistence type="predicted"/>
<dbReference type="AlphaFoldDB" id="A0A3E4M063"/>
<dbReference type="PROSITE" id="PS50943">
    <property type="entry name" value="HTH_CROC1"/>
    <property type="match status" value="1"/>
</dbReference>
<sequence>MHTKLTIPERLKDLRVSEKRMSLQELSYATGIPSSTLGNYEKDENIDMSLSNLITLANFYNVSTDYLLCRTELRKHKNQSISDLHLNDDAVQILTDEKYNPRLLSELPTHENFKKFMTDLEIYVDGFNDKGIQIANAFLDVMRCKLTELGADSTDAFATVFDNSHIEAEQYYMNILSADLKPIVSDLRNAHIKDSNTASDIDYQSMVKNIIDDFTSQIPTTANDDTESSNDDYINVLLLLFCKNPEMKVTQLSVEEKETLKEIFSRSKPAKEHRKLRRRNPKL</sequence>
<dbReference type="GO" id="GO:0003677">
    <property type="term" value="F:DNA binding"/>
    <property type="evidence" value="ECO:0007669"/>
    <property type="project" value="InterPro"/>
</dbReference>
<dbReference type="Gene3D" id="1.10.260.40">
    <property type="entry name" value="lambda repressor-like DNA-binding domains"/>
    <property type="match status" value="1"/>
</dbReference>
<dbReference type="Pfam" id="PF01381">
    <property type="entry name" value="HTH_3"/>
    <property type="match status" value="1"/>
</dbReference>
<evidence type="ECO:0000313" key="3">
    <source>
        <dbReference type="Proteomes" id="UP000261052"/>
    </source>
</evidence>
<reference evidence="2 3" key="1">
    <citation type="submission" date="2018-08" db="EMBL/GenBank/DDBJ databases">
        <title>A genome reference for cultivated species of the human gut microbiota.</title>
        <authorList>
            <person name="Zou Y."/>
            <person name="Xue W."/>
            <person name="Luo G."/>
        </authorList>
    </citation>
    <scope>NUCLEOTIDE SEQUENCE [LARGE SCALE GENOMIC DNA]</scope>
    <source>
        <strain evidence="2 3">TF11-15AC</strain>
    </source>
</reference>
<accession>A0A3E4M063</accession>
<dbReference type="InterPro" id="IPR001387">
    <property type="entry name" value="Cro/C1-type_HTH"/>
</dbReference>
<evidence type="ECO:0000259" key="1">
    <source>
        <dbReference type="PROSITE" id="PS50943"/>
    </source>
</evidence>
<dbReference type="SUPFAM" id="SSF47413">
    <property type="entry name" value="lambda repressor-like DNA-binding domains"/>
    <property type="match status" value="1"/>
</dbReference>
<dbReference type="CDD" id="cd00093">
    <property type="entry name" value="HTH_XRE"/>
    <property type="match status" value="1"/>
</dbReference>
<dbReference type="EMBL" id="QSQP01000008">
    <property type="protein sequence ID" value="RGK43121.1"/>
    <property type="molecule type" value="Genomic_DNA"/>
</dbReference>
<evidence type="ECO:0000313" key="2">
    <source>
        <dbReference type="EMBL" id="RGK43121.1"/>
    </source>
</evidence>
<dbReference type="InterPro" id="IPR010982">
    <property type="entry name" value="Lambda_DNA-bd_dom_sf"/>
</dbReference>
<dbReference type="SMART" id="SM00530">
    <property type="entry name" value="HTH_XRE"/>
    <property type="match status" value="1"/>
</dbReference>
<gene>
    <name evidence="2" type="ORF">DXD13_07685</name>
</gene>
<name>A0A3E4M063_9FIRM</name>
<organism evidence="2 3">
    <name type="scientific">Agathobacter rectalis</name>
    <dbReference type="NCBI Taxonomy" id="39491"/>
    <lineage>
        <taxon>Bacteria</taxon>
        <taxon>Bacillati</taxon>
        <taxon>Bacillota</taxon>
        <taxon>Clostridia</taxon>
        <taxon>Lachnospirales</taxon>
        <taxon>Lachnospiraceae</taxon>
        <taxon>Agathobacter</taxon>
    </lineage>
</organism>
<dbReference type="RefSeq" id="WP_117685902.1">
    <property type="nucleotide sequence ID" value="NZ_QSQP01000008.1"/>
</dbReference>
<comment type="caution">
    <text evidence="2">The sequence shown here is derived from an EMBL/GenBank/DDBJ whole genome shotgun (WGS) entry which is preliminary data.</text>
</comment>